<dbReference type="Gene3D" id="3.30.2320.80">
    <property type="match status" value="1"/>
</dbReference>
<dbReference type="EMBL" id="JAEKNQ010000019">
    <property type="protein sequence ID" value="MBJ7602274.1"/>
    <property type="molecule type" value="Genomic_DNA"/>
</dbReference>
<organism evidence="6 7">
    <name type="scientific">Candidatus Dormiibacter inghamiae</name>
    <dbReference type="NCBI Taxonomy" id="3127013"/>
    <lineage>
        <taxon>Bacteria</taxon>
        <taxon>Bacillati</taxon>
        <taxon>Candidatus Dormiibacterota</taxon>
        <taxon>Candidatus Dormibacteria</taxon>
        <taxon>Candidatus Dormibacterales</taxon>
        <taxon>Candidatus Dormibacteraceae</taxon>
        <taxon>Candidatus Dormiibacter</taxon>
    </lineage>
</organism>
<feature type="binding site" evidence="5">
    <location>
        <position position="73"/>
    </location>
    <ligand>
        <name>Zn(2+)</name>
        <dbReference type="ChEBI" id="CHEBI:29105"/>
    </ligand>
</feature>
<feature type="binding site" evidence="5">
    <location>
        <position position="76"/>
    </location>
    <ligand>
        <name>Zn(2+)</name>
        <dbReference type="ChEBI" id="CHEBI:29105"/>
    </ligand>
</feature>
<sequence>MHELSIAESIVDIVTETVERRGAGRVAAVHLRLGALAGVVDEALLFSFDVAAAGSPVEGAELRIEKVPVTVYCPSCRIDRVLAGVQPLCCPTCGTPTPTVISGTELEVTAMEVEDG</sequence>
<evidence type="ECO:0000313" key="7">
    <source>
        <dbReference type="Proteomes" id="UP000620075"/>
    </source>
</evidence>
<dbReference type="Pfam" id="PF01155">
    <property type="entry name" value="HypA"/>
    <property type="match status" value="1"/>
</dbReference>
<feature type="binding site" evidence="5">
    <location>
        <position position="93"/>
    </location>
    <ligand>
        <name>Zn(2+)</name>
        <dbReference type="ChEBI" id="CHEBI:29105"/>
    </ligand>
</feature>
<feature type="binding site" evidence="5">
    <location>
        <position position="90"/>
    </location>
    <ligand>
        <name>Zn(2+)</name>
        <dbReference type="ChEBI" id="CHEBI:29105"/>
    </ligand>
</feature>
<dbReference type="PIRSF" id="PIRSF004761">
    <property type="entry name" value="Hydrgn_mat_HypA"/>
    <property type="match status" value="1"/>
</dbReference>
<evidence type="ECO:0000256" key="4">
    <source>
        <dbReference type="ARBA" id="ARBA00022833"/>
    </source>
</evidence>
<evidence type="ECO:0000256" key="3">
    <source>
        <dbReference type="ARBA" id="ARBA00022723"/>
    </source>
</evidence>
<comment type="function">
    <text evidence="5">Involved in the maturation of [NiFe] hydrogenases. Required for nickel insertion into the metal center of the hydrogenase.</text>
</comment>
<protein>
    <recommendedName>
        <fullName evidence="5">Hydrogenase maturation factor HypA</fullName>
    </recommendedName>
</protein>
<evidence type="ECO:0000256" key="1">
    <source>
        <dbReference type="ARBA" id="ARBA00010748"/>
    </source>
</evidence>
<reference evidence="6 7" key="1">
    <citation type="submission" date="2020-10" db="EMBL/GenBank/DDBJ databases">
        <title>Ca. Dormibacterota MAGs.</title>
        <authorList>
            <person name="Montgomery K."/>
        </authorList>
    </citation>
    <scope>NUCLEOTIDE SEQUENCE [LARGE SCALE GENOMIC DNA]</scope>
    <source>
        <strain evidence="6">SC8811_S16_3</strain>
    </source>
</reference>
<keyword evidence="2 5" id="KW-0533">Nickel</keyword>
<keyword evidence="4 5" id="KW-0862">Zinc</keyword>
<evidence type="ECO:0000256" key="2">
    <source>
        <dbReference type="ARBA" id="ARBA00022596"/>
    </source>
</evidence>
<dbReference type="GO" id="GO:0051604">
    <property type="term" value="P:protein maturation"/>
    <property type="evidence" value="ECO:0007669"/>
    <property type="project" value="InterPro"/>
</dbReference>
<comment type="caution">
    <text evidence="6">The sequence shown here is derived from an EMBL/GenBank/DDBJ whole genome shotgun (WGS) entry which is preliminary data.</text>
</comment>
<accession>A0A934K959</accession>
<dbReference type="GO" id="GO:0016151">
    <property type="term" value="F:nickel cation binding"/>
    <property type="evidence" value="ECO:0007669"/>
    <property type="project" value="UniProtKB-UniRule"/>
</dbReference>
<dbReference type="InterPro" id="IPR020538">
    <property type="entry name" value="Hydgase_Ni_incorp_HypA/HybF_CS"/>
</dbReference>
<dbReference type="PANTHER" id="PTHR34535:SF3">
    <property type="entry name" value="HYDROGENASE MATURATION FACTOR HYPA"/>
    <property type="match status" value="1"/>
</dbReference>
<comment type="similarity">
    <text evidence="1 5">Belongs to the HypA/HybF family.</text>
</comment>
<dbReference type="InterPro" id="IPR000688">
    <property type="entry name" value="HypA/HybF"/>
</dbReference>
<dbReference type="HAMAP" id="MF_00213">
    <property type="entry name" value="HypA_HybF"/>
    <property type="match status" value="1"/>
</dbReference>
<evidence type="ECO:0000313" key="6">
    <source>
        <dbReference type="EMBL" id="MBJ7602274.1"/>
    </source>
</evidence>
<proteinExistence type="inferred from homology"/>
<name>A0A934K959_9BACT</name>
<gene>
    <name evidence="5 6" type="primary">hypA</name>
    <name evidence="6" type="ORF">JF888_03635</name>
</gene>
<feature type="binding site" evidence="5">
    <location>
        <position position="2"/>
    </location>
    <ligand>
        <name>Ni(2+)</name>
        <dbReference type="ChEBI" id="CHEBI:49786"/>
    </ligand>
</feature>
<dbReference type="GO" id="GO:0008270">
    <property type="term" value="F:zinc ion binding"/>
    <property type="evidence" value="ECO:0007669"/>
    <property type="project" value="UniProtKB-UniRule"/>
</dbReference>
<dbReference type="Proteomes" id="UP000620075">
    <property type="component" value="Unassembled WGS sequence"/>
</dbReference>
<keyword evidence="3 5" id="KW-0479">Metal-binding</keyword>
<dbReference type="PROSITE" id="PS01249">
    <property type="entry name" value="HYPA"/>
    <property type="match status" value="1"/>
</dbReference>
<dbReference type="RefSeq" id="WP_338176682.1">
    <property type="nucleotide sequence ID" value="NZ_JAEKNQ010000019.1"/>
</dbReference>
<dbReference type="PANTHER" id="PTHR34535">
    <property type="entry name" value="HYDROGENASE MATURATION FACTOR HYPA"/>
    <property type="match status" value="1"/>
</dbReference>
<dbReference type="AlphaFoldDB" id="A0A934K959"/>
<dbReference type="NCBIfam" id="TIGR00100">
    <property type="entry name" value="hypA"/>
    <property type="match status" value="1"/>
</dbReference>
<evidence type="ECO:0000256" key="5">
    <source>
        <dbReference type="HAMAP-Rule" id="MF_00213"/>
    </source>
</evidence>